<dbReference type="OMA" id="HLARICI"/>
<name>A0A1I3RQQ5_9EURY</name>
<dbReference type="CDD" id="cd00090">
    <property type="entry name" value="HTH_ARSR"/>
    <property type="match status" value="1"/>
</dbReference>
<feature type="region of interest" description="Disordered" evidence="1">
    <location>
        <begin position="532"/>
        <end position="571"/>
    </location>
</feature>
<proteinExistence type="predicted"/>
<dbReference type="Proteomes" id="UP000182829">
    <property type="component" value="Unassembled WGS sequence"/>
</dbReference>
<gene>
    <name evidence="3" type="ORF">SAMN05443661_13337</name>
</gene>
<dbReference type="RefSeq" id="WP_005580388.1">
    <property type="nucleotide sequence ID" value="NZ_FORO01000033.1"/>
</dbReference>
<dbReference type="EMBL" id="FORO01000033">
    <property type="protein sequence ID" value="SFJ48655.1"/>
    <property type="molecule type" value="Genomic_DNA"/>
</dbReference>
<feature type="compositionally biased region" description="Basic and acidic residues" evidence="1">
    <location>
        <begin position="532"/>
        <end position="545"/>
    </location>
</feature>
<evidence type="ECO:0000256" key="1">
    <source>
        <dbReference type="SAM" id="MobiDB-lite"/>
    </source>
</evidence>
<evidence type="ECO:0000313" key="4">
    <source>
        <dbReference type="Proteomes" id="UP000182829"/>
    </source>
</evidence>
<dbReference type="Pfam" id="PF12802">
    <property type="entry name" value="MarR_2"/>
    <property type="match status" value="1"/>
</dbReference>
<feature type="compositionally biased region" description="Low complexity" evidence="1">
    <location>
        <begin position="562"/>
        <end position="571"/>
    </location>
</feature>
<dbReference type="AlphaFoldDB" id="A0A1I3RQQ5"/>
<reference evidence="3 4" key="1">
    <citation type="submission" date="2016-10" db="EMBL/GenBank/DDBJ databases">
        <authorList>
            <person name="de Groot N.N."/>
        </authorList>
    </citation>
    <scope>NUCLEOTIDE SEQUENCE [LARGE SCALE GENOMIC DNA]</scope>
    <source>
        <strain evidence="3 4">SP2</strain>
    </source>
</reference>
<dbReference type="SUPFAM" id="SSF46785">
    <property type="entry name" value="Winged helix' DNA-binding domain"/>
    <property type="match status" value="1"/>
</dbReference>
<dbReference type="InterPro" id="IPR000835">
    <property type="entry name" value="HTH_MarR-typ"/>
</dbReference>
<dbReference type="GeneID" id="14208473"/>
<sequence length="606" mass="69857">MSRSTTNNEKVESLSSTDTFADGTHLDIPTHDAYDKVGIDYSDVDEMPTETRINVDGITHARPTTVQLNDDNELYQSRYEYTQELIKEEDHIPRAEADPDRGHNHPYPLATWNPSWAKDDREVTLGFFSSKSWYGMETESGNWSRYYTYHLQLYDNIEKGTDGITNLSSSTSVTIEMRDHDMVTENLNKCNWKKSESGQMVEGTAINIQASYVEDGEEAIERVREMFEVGFGEEFAEKHLNENNINYDTLHCEQPEVYKRFDSDLLDSGVSTLRDSTDLITSGDESGSGSERGEWEKDHYTIYGFTSDYFAGLGLHSPTDEDGEPLVEEVYLKIYMHQQARQLPDDHMLSNPKIEAKAYGKYYESDWNAVRQYLNQIVNMHCHHAGIKDEDLIADNWFNPEERDATEWKLPTGRRAQVRQYWASDRVRRNIEQRLFEADTDNYLATILGVLRKGGNVTRSTLAEYTGLSKRGVSRIVRKLKDDNILTREDHGQTFVKFAPGPAKKKVREILDRAGMTERELEEKRKDIREENIQRRERRNSKENESSPGDNEDEEVDTGGRPANPLKPLAKLPIDMQDLYDDYRAGCVTDEDIHVDTRVHESYAPW</sequence>
<evidence type="ECO:0000259" key="2">
    <source>
        <dbReference type="Pfam" id="PF12802"/>
    </source>
</evidence>
<dbReference type="InterPro" id="IPR036388">
    <property type="entry name" value="WH-like_DNA-bd_sf"/>
</dbReference>
<dbReference type="InterPro" id="IPR036390">
    <property type="entry name" value="WH_DNA-bd_sf"/>
</dbReference>
<feature type="domain" description="HTH marR-type" evidence="2">
    <location>
        <begin position="446"/>
        <end position="492"/>
    </location>
</feature>
<organism evidence="3 4">
    <name type="scientific">Natronobacterium gregoryi</name>
    <dbReference type="NCBI Taxonomy" id="44930"/>
    <lineage>
        <taxon>Archaea</taxon>
        <taxon>Methanobacteriati</taxon>
        <taxon>Methanobacteriota</taxon>
        <taxon>Stenosarchaea group</taxon>
        <taxon>Halobacteria</taxon>
        <taxon>Halobacteriales</taxon>
        <taxon>Natrialbaceae</taxon>
        <taxon>Natronobacterium</taxon>
    </lineage>
</organism>
<dbReference type="Gene3D" id="1.10.10.10">
    <property type="entry name" value="Winged helix-like DNA-binding domain superfamily/Winged helix DNA-binding domain"/>
    <property type="match status" value="1"/>
</dbReference>
<accession>A0A1I3RQQ5</accession>
<dbReference type="GO" id="GO:0003700">
    <property type="term" value="F:DNA-binding transcription factor activity"/>
    <property type="evidence" value="ECO:0007669"/>
    <property type="project" value="InterPro"/>
</dbReference>
<dbReference type="InterPro" id="IPR011991">
    <property type="entry name" value="ArsR-like_HTH"/>
</dbReference>
<evidence type="ECO:0000313" key="3">
    <source>
        <dbReference type="EMBL" id="SFJ48655.1"/>
    </source>
</evidence>
<protein>
    <recommendedName>
        <fullName evidence="2">HTH marR-type domain-containing protein</fullName>
    </recommendedName>
</protein>